<protein>
    <recommendedName>
        <fullName evidence="3">DUF559 domain-containing protein</fullName>
    </recommendedName>
</protein>
<dbReference type="EMBL" id="FOEC01000003">
    <property type="protein sequence ID" value="SEO64556.1"/>
    <property type="molecule type" value="Genomic_DNA"/>
</dbReference>
<dbReference type="KEGG" id="ddt:AAY81_02685"/>
<evidence type="ECO:0000313" key="2">
    <source>
        <dbReference type="Proteomes" id="UP000182975"/>
    </source>
</evidence>
<keyword evidence="2" id="KW-1185">Reference proteome</keyword>
<name>A0A172RWX4_9ACTN</name>
<evidence type="ECO:0000313" key="1">
    <source>
        <dbReference type="EMBL" id="SEO64556.1"/>
    </source>
</evidence>
<accession>A0A172RWX4</accession>
<dbReference type="Gene3D" id="3.40.960.10">
    <property type="entry name" value="VSR Endonuclease"/>
    <property type="match status" value="1"/>
</dbReference>
<reference evidence="2" key="1">
    <citation type="submission" date="2016-10" db="EMBL/GenBank/DDBJ databases">
        <authorList>
            <person name="Varghese N."/>
        </authorList>
    </citation>
    <scope>NUCLEOTIDE SEQUENCE [LARGE SCALE GENOMIC DNA]</scope>
    <source>
        <strain evidence="2">DSM 21843</strain>
    </source>
</reference>
<dbReference type="OrthoDB" id="3173905at2"/>
<organism evidence="1 2">
    <name type="scientific">Denitrobacterium detoxificans</name>
    <dbReference type="NCBI Taxonomy" id="79604"/>
    <lineage>
        <taxon>Bacteria</taxon>
        <taxon>Bacillati</taxon>
        <taxon>Actinomycetota</taxon>
        <taxon>Coriobacteriia</taxon>
        <taxon>Eggerthellales</taxon>
        <taxon>Eggerthellaceae</taxon>
        <taxon>Denitrobacterium</taxon>
    </lineage>
</organism>
<proteinExistence type="predicted"/>
<dbReference type="Proteomes" id="UP000182975">
    <property type="component" value="Unassembled WGS sequence"/>
</dbReference>
<dbReference type="AlphaFoldDB" id="A0A172RWX4"/>
<sequence length="330" mass="38169">MERLFISHNSAFWIWRKLGHLAPIVLVPARVHSLAYSSPSQKLLMQFEKEHPDLALNKLDIMVTFKQRKHLANAIEHVCDRQLPERSFYQLEENFFIASPELCLIQLASKTTTAKAVKLAMEMCGSYAIGNIDELGFCKRPPITSVDKIEAYAERLFKPNTRAKTVQFLKWTVDNAASPRETALCMLLCMPPRFGGYGIPLPQLNKRIELSLKEQLAVGRRYFDCDLYWQGKRVGMEYDSARFHTASEKQEQDAVRRNMLQHKNIHMITATRLQVNQEGAFDELAHQVARALGKRMPTPKREHIAERRSLRDTLFNWDIFPRVNNEEQGE</sequence>
<evidence type="ECO:0008006" key="3">
    <source>
        <dbReference type="Google" id="ProtNLM"/>
    </source>
</evidence>
<gene>
    <name evidence="1" type="ORF">SAMN02910314_00779</name>
</gene>
<dbReference type="RefSeq" id="WP_066661057.1">
    <property type="nucleotide sequence ID" value="NZ_CP011402.1"/>
</dbReference>